<feature type="transmembrane region" description="Helical" evidence="8">
    <location>
        <begin position="311"/>
        <end position="331"/>
    </location>
</feature>
<keyword evidence="7 8" id="KW-0472">Membrane</keyword>
<dbReference type="RefSeq" id="WP_023053828.1">
    <property type="nucleotide sequence ID" value="NZ_AWXA01000037.1"/>
</dbReference>
<feature type="signal peptide" evidence="9">
    <location>
        <begin position="1"/>
        <end position="25"/>
    </location>
</feature>
<organism evidence="11 12">
    <name type="scientific">Megasphaera vaginalis</name>
    <name type="common">ex Srinivasan et al. 2021</name>
    <dbReference type="NCBI Taxonomy" id="1111454"/>
    <lineage>
        <taxon>Bacteria</taxon>
        <taxon>Bacillati</taxon>
        <taxon>Bacillota</taxon>
        <taxon>Negativicutes</taxon>
        <taxon>Veillonellales</taxon>
        <taxon>Veillonellaceae</taxon>
        <taxon>Megasphaera</taxon>
    </lineage>
</organism>
<dbReference type="GO" id="GO:0009103">
    <property type="term" value="P:lipopolysaccharide biosynthetic process"/>
    <property type="evidence" value="ECO:0007669"/>
    <property type="project" value="UniProtKB-ARBA"/>
</dbReference>
<evidence type="ECO:0000256" key="2">
    <source>
        <dbReference type="ARBA" id="ARBA00022475"/>
    </source>
</evidence>
<name>U7UIT4_9FIRM</name>
<comment type="caution">
    <text evidence="11">The sequence shown here is derived from an EMBL/GenBank/DDBJ whole genome shotgun (WGS) entry which is preliminary data.</text>
</comment>
<accession>U7UIT4</accession>
<feature type="transmembrane region" description="Helical" evidence="8">
    <location>
        <begin position="107"/>
        <end position="128"/>
    </location>
</feature>
<keyword evidence="5 8" id="KW-0812">Transmembrane</keyword>
<protein>
    <submittedName>
        <fullName evidence="11">Dolichyl-phosphate-mannose-protein mannosyltransferase</fullName>
        <ecNumber evidence="11">2.4.1.109</ecNumber>
    </submittedName>
</protein>
<keyword evidence="12" id="KW-1185">Reference proteome</keyword>
<feature type="transmembrane region" description="Helical" evidence="8">
    <location>
        <begin position="289"/>
        <end position="305"/>
    </location>
</feature>
<keyword evidence="6 8" id="KW-1133">Transmembrane helix</keyword>
<feature type="domain" description="ArnT-like N-terminal" evidence="10">
    <location>
        <begin position="6"/>
        <end position="227"/>
    </location>
</feature>
<comment type="subcellular location">
    <subcellularLocation>
        <location evidence="1">Cell membrane</location>
        <topology evidence="1">Multi-pass membrane protein</topology>
    </subcellularLocation>
</comment>
<dbReference type="Pfam" id="PF02366">
    <property type="entry name" value="PMT"/>
    <property type="match status" value="1"/>
</dbReference>
<feature type="transmembrane region" description="Helical" evidence="8">
    <location>
        <begin position="338"/>
        <end position="359"/>
    </location>
</feature>
<feature type="transmembrane region" description="Helical" evidence="8">
    <location>
        <begin position="255"/>
        <end position="277"/>
    </location>
</feature>
<evidence type="ECO:0000313" key="12">
    <source>
        <dbReference type="Proteomes" id="UP000017090"/>
    </source>
</evidence>
<feature type="transmembrane region" description="Helical" evidence="8">
    <location>
        <begin position="398"/>
        <end position="420"/>
    </location>
</feature>
<feature type="transmembrane region" description="Helical" evidence="8">
    <location>
        <begin position="49"/>
        <end position="69"/>
    </location>
</feature>
<evidence type="ECO:0000256" key="1">
    <source>
        <dbReference type="ARBA" id="ARBA00004651"/>
    </source>
</evidence>
<feature type="chain" id="PRO_5004688727" evidence="9">
    <location>
        <begin position="26"/>
        <end position="537"/>
    </location>
</feature>
<feature type="transmembrane region" description="Helical" evidence="8">
    <location>
        <begin position="365"/>
        <end position="386"/>
    </location>
</feature>
<dbReference type="GO" id="GO:0010041">
    <property type="term" value="P:response to iron(III) ion"/>
    <property type="evidence" value="ECO:0007669"/>
    <property type="project" value="TreeGrafter"/>
</dbReference>
<evidence type="ECO:0000259" key="10">
    <source>
        <dbReference type="Pfam" id="PF02366"/>
    </source>
</evidence>
<feature type="transmembrane region" description="Helical" evidence="8">
    <location>
        <begin position="137"/>
        <end position="153"/>
    </location>
</feature>
<evidence type="ECO:0000256" key="3">
    <source>
        <dbReference type="ARBA" id="ARBA00022676"/>
    </source>
</evidence>
<evidence type="ECO:0000256" key="4">
    <source>
        <dbReference type="ARBA" id="ARBA00022679"/>
    </source>
</evidence>
<feature type="transmembrane region" description="Helical" evidence="8">
    <location>
        <begin position="81"/>
        <end position="101"/>
    </location>
</feature>
<proteinExistence type="predicted"/>
<reference evidence="11 12" key="1">
    <citation type="submission" date="2013-09" db="EMBL/GenBank/DDBJ databases">
        <authorList>
            <person name="Durkin A.S."/>
            <person name="Haft D.R."/>
            <person name="McCorrison J."/>
            <person name="Torralba M."/>
            <person name="Gillis M."/>
            <person name="Haft D.H."/>
            <person name="Methe B."/>
            <person name="Sutton G."/>
            <person name="Nelson K.E."/>
        </authorList>
    </citation>
    <scope>NUCLEOTIDE SEQUENCE [LARGE SCALE GENOMIC DNA]</scope>
    <source>
        <strain evidence="11 12">BV3C16-1</strain>
    </source>
</reference>
<dbReference type="STRING" id="1111454.HMPREF1250_1420"/>
<dbReference type="InterPro" id="IPR003342">
    <property type="entry name" value="ArnT-like_N"/>
</dbReference>
<dbReference type="Proteomes" id="UP000017090">
    <property type="component" value="Unassembled WGS sequence"/>
</dbReference>
<dbReference type="PATRIC" id="fig|1111454.3.peg.1344"/>
<dbReference type="EC" id="2.4.1.109" evidence="11"/>
<dbReference type="GO" id="GO:0004169">
    <property type="term" value="F:dolichyl-phosphate-mannose-protein mannosyltransferase activity"/>
    <property type="evidence" value="ECO:0007669"/>
    <property type="project" value="UniProtKB-EC"/>
</dbReference>
<feature type="transmembrane region" description="Helical" evidence="8">
    <location>
        <begin position="165"/>
        <end position="190"/>
    </location>
</feature>
<keyword evidence="2" id="KW-1003">Cell membrane</keyword>
<evidence type="ECO:0000256" key="9">
    <source>
        <dbReference type="SAM" id="SignalP"/>
    </source>
</evidence>
<dbReference type="EMBL" id="AWXA01000037">
    <property type="protein sequence ID" value="ERT59201.1"/>
    <property type="molecule type" value="Genomic_DNA"/>
</dbReference>
<dbReference type="PANTHER" id="PTHR33908">
    <property type="entry name" value="MANNOSYLTRANSFERASE YKCB-RELATED"/>
    <property type="match status" value="1"/>
</dbReference>
<evidence type="ECO:0000256" key="7">
    <source>
        <dbReference type="ARBA" id="ARBA00023136"/>
    </source>
</evidence>
<dbReference type="GO" id="GO:0005886">
    <property type="term" value="C:plasma membrane"/>
    <property type="evidence" value="ECO:0007669"/>
    <property type="project" value="UniProtKB-SubCell"/>
</dbReference>
<evidence type="ECO:0000313" key="11">
    <source>
        <dbReference type="EMBL" id="ERT59201.1"/>
    </source>
</evidence>
<evidence type="ECO:0000256" key="5">
    <source>
        <dbReference type="ARBA" id="ARBA00022692"/>
    </source>
</evidence>
<keyword evidence="4 11" id="KW-0808">Transferase</keyword>
<keyword evidence="9" id="KW-0732">Signal</keyword>
<dbReference type="AlphaFoldDB" id="U7UIT4"/>
<keyword evidence="3 11" id="KW-0328">Glycosyltransferase</keyword>
<dbReference type="PANTHER" id="PTHR33908:SF3">
    <property type="entry name" value="UNDECAPRENYL PHOSPHATE-ALPHA-4-AMINO-4-DEOXY-L-ARABINOSE ARABINOSYL TRANSFERASE"/>
    <property type="match status" value="1"/>
</dbReference>
<dbReference type="GO" id="GO:0016763">
    <property type="term" value="F:pentosyltransferase activity"/>
    <property type="evidence" value="ECO:0007669"/>
    <property type="project" value="TreeGrafter"/>
</dbReference>
<evidence type="ECO:0000256" key="8">
    <source>
        <dbReference type="SAM" id="Phobius"/>
    </source>
</evidence>
<dbReference type="OrthoDB" id="9775035at2"/>
<dbReference type="InterPro" id="IPR050297">
    <property type="entry name" value="LipidA_mod_glycosyltrf_83"/>
</dbReference>
<sequence length="537" mass="59768">MRQRSFLLFVAFLSLLFFLSGNAYLAVTDPVESNYALTAKEMVLSGDWISPHIYGIPWYDKPIFIYWLISLSYTLFGITDFAARLPSALFGAAAVVLSAWYVRRAAASTAAAALMAAMTATSIAVWIISKSVITDQMLFFFTTGTMLFAAISLTETKPFYIRLAYVFSALAVLTKGPVGIVLPGFFLLLFAALSRRKDYLKLIFDPFGILCFLVIAAPWYGAMYALHGTAFVDGFLGLNNIVRATVSEHPEANVWYYYLLLVPVSLLPWTGPCLCGLWQHRRDDGSHRLFLIWAVGTVVFYSLMATKYPTYAYIANWPLLYFGVAAIKSIYASESRKYWFIVTAPVLFLWLLFFAAACVSDPKNIALPPLTGIIVFLPAAAAILAVCQYFRAFPAIPFVAACGTAVLYLLLTYQVLVPFYDYRSTTALLPAAAQLRGDSCFFGEYSTSFVYYTGRSAVLIAPESAATAAPPKRDAVWQRKHLYREEGETAIIDKIKQGKAVTVIVKDNRREEFAHSALKNYFRAAGTYGNFHLYVTP</sequence>
<feature type="transmembrane region" description="Helical" evidence="8">
    <location>
        <begin position="202"/>
        <end position="221"/>
    </location>
</feature>
<gene>
    <name evidence="11" type="ORF">HMPREF1250_1420</name>
</gene>
<evidence type="ECO:0000256" key="6">
    <source>
        <dbReference type="ARBA" id="ARBA00022989"/>
    </source>
</evidence>
<dbReference type="eggNOG" id="COG1807">
    <property type="taxonomic scope" value="Bacteria"/>
</dbReference>